<evidence type="ECO:0000313" key="1">
    <source>
        <dbReference type="EMBL" id="MFB5268711.1"/>
    </source>
</evidence>
<proteinExistence type="predicted"/>
<evidence type="ECO:0000313" key="2">
    <source>
        <dbReference type="Proteomes" id="UP001580346"/>
    </source>
</evidence>
<dbReference type="RefSeq" id="WP_375356973.1">
    <property type="nucleotide sequence ID" value="NZ_JBHHMI010000019.1"/>
</dbReference>
<comment type="caution">
    <text evidence="1">The sequence shown here is derived from an EMBL/GenBank/DDBJ whole genome shotgun (WGS) entry which is preliminary data.</text>
</comment>
<gene>
    <name evidence="1" type="ORF">ACE41H_18260</name>
</gene>
<dbReference type="Proteomes" id="UP001580346">
    <property type="component" value="Unassembled WGS sequence"/>
</dbReference>
<accession>A0ABV5AWX4</accession>
<reference evidence="1 2" key="1">
    <citation type="submission" date="2024-09" db="EMBL/GenBank/DDBJ databases">
        <title>Paenibacillus zeirhizospherea sp. nov., isolated from surface of the maize (Zea mays) roots in a horticulture field, Hungary.</title>
        <authorList>
            <person name="Marton D."/>
            <person name="Farkas M."/>
            <person name="Bedics A."/>
            <person name="Toth E."/>
            <person name="Tancsics A."/>
            <person name="Boka K."/>
            <person name="Maroti G."/>
            <person name="Kriszt B."/>
            <person name="Cserhati M."/>
        </authorList>
    </citation>
    <scope>NUCLEOTIDE SEQUENCE [LARGE SCALE GENOMIC DNA]</scope>
    <source>
        <strain evidence="1 2">KCTC 33519</strain>
    </source>
</reference>
<keyword evidence="2" id="KW-1185">Reference proteome</keyword>
<dbReference type="EMBL" id="JBHHMI010000019">
    <property type="protein sequence ID" value="MFB5268711.1"/>
    <property type="molecule type" value="Genomic_DNA"/>
</dbReference>
<evidence type="ECO:0008006" key="3">
    <source>
        <dbReference type="Google" id="ProtNLM"/>
    </source>
</evidence>
<organism evidence="1 2">
    <name type="scientific">Paenibacillus enshidis</name>
    <dbReference type="NCBI Taxonomy" id="1458439"/>
    <lineage>
        <taxon>Bacteria</taxon>
        <taxon>Bacillati</taxon>
        <taxon>Bacillota</taxon>
        <taxon>Bacilli</taxon>
        <taxon>Bacillales</taxon>
        <taxon>Paenibacillaceae</taxon>
        <taxon>Paenibacillus</taxon>
    </lineage>
</organism>
<name>A0ABV5AWX4_9BACL</name>
<protein>
    <recommendedName>
        <fullName evidence="3">Nucleotidyltransferase family protein</fullName>
    </recommendedName>
</protein>
<sequence>MKAVQSINDPWRRKLAIASVITQVFEDNDKQPPVVVGGWVVATYSFGQYVTEDIDMISPYNEFPYQVLKALGYKRYGKDSFNKELNSYVEFPSGDLSGEKVSRSV</sequence>